<evidence type="ECO:0000313" key="3">
    <source>
        <dbReference type="Proteomes" id="UP000655523"/>
    </source>
</evidence>
<gene>
    <name evidence="2" type="ORF">GNZ13_36110</name>
</gene>
<keyword evidence="3" id="KW-1185">Reference proteome</keyword>
<dbReference type="GO" id="GO:0008410">
    <property type="term" value="F:CoA-transferase activity"/>
    <property type="evidence" value="ECO:0007669"/>
    <property type="project" value="TreeGrafter"/>
</dbReference>
<name>A0A972NY08_9BURK</name>
<dbReference type="AlphaFoldDB" id="A0A972NY08"/>
<dbReference type="Gene3D" id="3.40.50.10540">
    <property type="entry name" value="Crotonobetainyl-coa:carnitine coa-transferase, domain 1"/>
    <property type="match status" value="1"/>
</dbReference>
<accession>A0A972NY08</accession>
<organism evidence="2 3">
    <name type="scientific">Paraburkholderia elongata</name>
    <dbReference type="NCBI Taxonomy" id="2675747"/>
    <lineage>
        <taxon>Bacteria</taxon>
        <taxon>Pseudomonadati</taxon>
        <taxon>Pseudomonadota</taxon>
        <taxon>Betaproteobacteria</taxon>
        <taxon>Burkholderiales</taxon>
        <taxon>Burkholderiaceae</taxon>
        <taxon>Paraburkholderia</taxon>
    </lineage>
</organism>
<dbReference type="EMBL" id="WOEZ01000201">
    <property type="protein sequence ID" value="NPT59837.1"/>
    <property type="molecule type" value="Genomic_DNA"/>
</dbReference>
<dbReference type="Gene3D" id="3.30.1540.10">
    <property type="entry name" value="formyl-coa transferase, domain 3"/>
    <property type="match status" value="1"/>
</dbReference>
<evidence type="ECO:0000313" key="2">
    <source>
        <dbReference type="EMBL" id="NPT59837.1"/>
    </source>
</evidence>
<dbReference type="Proteomes" id="UP000655523">
    <property type="component" value="Unassembled WGS sequence"/>
</dbReference>
<evidence type="ECO:0000256" key="1">
    <source>
        <dbReference type="ARBA" id="ARBA00022679"/>
    </source>
</evidence>
<protein>
    <submittedName>
        <fullName evidence="2">CoA transferase</fullName>
    </submittedName>
</protein>
<comment type="caution">
    <text evidence="2">The sequence shown here is derived from an EMBL/GenBank/DDBJ whole genome shotgun (WGS) entry which is preliminary data.</text>
</comment>
<reference evidence="2 3" key="1">
    <citation type="submission" date="2019-11" db="EMBL/GenBank/DDBJ databases">
        <title>Metabolism of dissolved organic matter in forest soils.</title>
        <authorList>
            <person name="Cyle K.T."/>
            <person name="Wilhelm R.C."/>
            <person name="Martinez C.E."/>
        </authorList>
    </citation>
    <scope>NUCLEOTIDE SEQUENCE [LARGE SCALE GENOMIC DNA]</scope>
    <source>
        <strain evidence="2 3">5N</strain>
    </source>
</reference>
<dbReference type="InterPro" id="IPR003673">
    <property type="entry name" value="CoA-Trfase_fam_III"/>
</dbReference>
<dbReference type="InterPro" id="IPR023606">
    <property type="entry name" value="CoA-Trfase_III_dom_1_sf"/>
</dbReference>
<dbReference type="PANTHER" id="PTHR48207:SF3">
    <property type="entry name" value="SUCCINATE--HYDROXYMETHYLGLUTARATE COA-TRANSFERASE"/>
    <property type="match status" value="1"/>
</dbReference>
<dbReference type="PANTHER" id="PTHR48207">
    <property type="entry name" value="SUCCINATE--HYDROXYMETHYLGLUTARATE COA-TRANSFERASE"/>
    <property type="match status" value="1"/>
</dbReference>
<sequence length="406" mass="44182">MKRLPLEGIRVADFTWIGAGSFTTKLLADHGADVIKIESAERLDSLRSSRPYKDGIPGLNRSGYFADRNSSKRSITLNLKTAEGQDLARQLIATSDIVANNFTPGTMEKFGLGYDDVKRIRNDVIYLAMSMQGASGPEYKYLGYGLTIGALTGLQFMCGLPDREPAGTGTNFPDHIPNPCHAAFAVLAALRHRRLTGQGQYIDVAQTEPTLALLGPDIMKYSANQEAGGRSGNQRMPRSPHGVFPCRGVDKWIAISAWEDRAWNSLVAALGEPAWLAAPEFATSAGRWANRAEHETALARATKDWDAEDLMAALQAKGVAAGVVRTAADIVDHDPQLQHRGHWVKLQHPEMGETVYNAPPFRISDHPSTPRYAAPLLGQHTDDVCRNVFGLSGAEIDVLRSNGVLT</sequence>
<keyword evidence="1 2" id="KW-0808">Transferase</keyword>
<proteinExistence type="predicted"/>
<dbReference type="Pfam" id="PF02515">
    <property type="entry name" value="CoA_transf_3"/>
    <property type="match status" value="1"/>
</dbReference>
<dbReference type="InterPro" id="IPR044855">
    <property type="entry name" value="CoA-Trfase_III_dom3_sf"/>
</dbReference>
<dbReference type="SUPFAM" id="SSF89796">
    <property type="entry name" value="CoA-transferase family III (CaiB/BaiF)"/>
    <property type="match status" value="1"/>
</dbReference>
<dbReference type="InterPro" id="IPR050483">
    <property type="entry name" value="CoA-transferase_III_domain"/>
</dbReference>